<accession>A0A8A4TVC3</accession>
<dbReference type="EMBL" id="CP071793">
    <property type="protein sequence ID" value="QTD53899.1"/>
    <property type="molecule type" value="Genomic_DNA"/>
</dbReference>
<dbReference type="PROSITE" id="PS50005">
    <property type="entry name" value="TPR"/>
    <property type="match status" value="1"/>
</dbReference>
<evidence type="ECO:0000313" key="2">
    <source>
        <dbReference type="EMBL" id="QTD53899.1"/>
    </source>
</evidence>
<protein>
    <recommendedName>
        <fullName evidence="4">Tetratricopeptide repeat protein</fullName>
    </recommendedName>
</protein>
<keyword evidence="3" id="KW-1185">Reference proteome</keyword>
<evidence type="ECO:0008006" key="4">
    <source>
        <dbReference type="Google" id="ProtNLM"/>
    </source>
</evidence>
<dbReference type="SMART" id="SM00028">
    <property type="entry name" value="TPR"/>
    <property type="match status" value="4"/>
</dbReference>
<gene>
    <name evidence="2" type="ORF">J3U87_15735</name>
</gene>
<feature type="repeat" description="TPR" evidence="1">
    <location>
        <begin position="164"/>
        <end position="197"/>
    </location>
</feature>
<sequence length="214" mass="24003">MKRIPLLPVTRILFLGLLFLPSCGVFAGDFSQSLNEGHTLLADSQNEAALAKFETILAKSPNHLQAQIGKMEALGNMRQIPKIDEYASKQSKSTGTDALVVAGYNKVWKRDLAGATTDFEAAIKQDANNYMAHYLLGYLKWRTRKYDDAIVHLQKTTALQAGFAEPYYILGDIYKTKGDSDKVLKYWNEYLKRIPRTGQRYSFVNSTVLKLGGN</sequence>
<evidence type="ECO:0000313" key="3">
    <source>
        <dbReference type="Proteomes" id="UP000663929"/>
    </source>
</evidence>
<evidence type="ECO:0000256" key="1">
    <source>
        <dbReference type="PROSITE-ProRule" id="PRU00339"/>
    </source>
</evidence>
<proteinExistence type="predicted"/>
<dbReference type="InterPro" id="IPR019734">
    <property type="entry name" value="TPR_rpt"/>
</dbReference>
<name>A0A8A4TVC3_SULCO</name>
<reference evidence="2" key="1">
    <citation type="submission" date="2021-03" db="EMBL/GenBank/DDBJ databases">
        <title>Acanthopleuribacteraceae sp. M133.</title>
        <authorList>
            <person name="Wang G."/>
        </authorList>
    </citation>
    <scope>NUCLEOTIDE SEQUENCE</scope>
    <source>
        <strain evidence="2">M133</strain>
    </source>
</reference>
<dbReference type="AlphaFoldDB" id="A0A8A4TVC3"/>
<keyword evidence="1" id="KW-0802">TPR repeat</keyword>
<dbReference type="Pfam" id="PF13181">
    <property type="entry name" value="TPR_8"/>
    <property type="match status" value="1"/>
</dbReference>
<dbReference type="SUPFAM" id="SSF48452">
    <property type="entry name" value="TPR-like"/>
    <property type="match status" value="1"/>
</dbReference>
<dbReference type="Proteomes" id="UP000663929">
    <property type="component" value="Chromosome"/>
</dbReference>
<organism evidence="2 3">
    <name type="scientific">Sulfidibacter corallicola</name>
    <dbReference type="NCBI Taxonomy" id="2818388"/>
    <lineage>
        <taxon>Bacteria</taxon>
        <taxon>Pseudomonadati</taxon>
        <taxon>Acidobacteriota</taxon>
        <taxon>Holophagae</taxon>
        <taxon>Acanthopleuribacterales</taxon>
        <taxon>Acanthopleuribacteraceae</taxon>
        <taxon>Sulfidibacter</taxon>
    </lineage>
</organism>
<dbReference type="Pfam" id="PF13432">
    <property type="entry name" value="TPR_16"/>
    <property type="match status" value="1"/>
</dbReference>
<dbReference type="RefSeq" id="WP_237383999.1">
    <property type="nucleotide sequence ID" value="NZ_CP071793.1"/>
</dbReference>
<dbReference type="Gene3D" id="1.25.40.10">
    <property type="entry name" value="Tetratricopeptide repeat domain"/>
    <property type="match status" value="2"/>
</dbReference>
<dbReference type="KEGG" id="scor:J3U87_15735"/>
<dbReference type="InterPro" id="IPR011990">
    <property type="entry name" value="TPR-like_helical_dom_sf"/>
</dbReference>